<dbReference type="GO" id="GO:0016034">
    <property type="term" value="F:maleylacetoacetate isomerase activity"/>
    <property type="evidence" value="ECO:0007669"/>
    <property type="project" value="TreeGrafter"/>
</dbReference>
<dbReference type="InterPro" id="IPR036249">
    <property type="entry name" value="Thioredoxin-like_sf"/>
</dbReference>
<evidence type="ECO:0000313" key="3">
    <source>
        <dbReference type="Proteomes" id="UP000199477"/>
    </source>
</evidence>
<dbReference type="PROSITE" id="PS50404">
    <property type="entry name" value="GST_NTER"/>
    <property type="match status" value="1"/>
</dbReference>
<dbReference type="InterPro" id="IPR036282">
    <property type="entry name" value="Glutathione-S-Trfase_C_sf"/>
</dbReference>
<dbReference type="Pfam" id="PF13410">
    <property type="entry name" value="GST_C_2"/>
    <property type="match status" value="1"/>
</dbReference>
<keyword evidence="3" id="KW-1185">Reference proteome</keyword>
<keyword evidence="2" id="KW-0808">Transferase</keyword>
<dbReference type="Proteomes" id="UP000199477">
    <property type="component" value="Unassembled WGS sequence"/>
</dbReference>
<dbReference type="GO" id="GO:0006749">
    <property type="term" value="P:glutathione metabolic process"/>
    <property type="evidence" value="ECO:0007669"/>
    <property type="project" value="TreeGrafter"/>
</dbReference>
<dbReference type="Gene3D" id="1.20.1050.10">
    <property type="match status" value="1"/>
</dbReference>
<name>A0A1I2H8T5_9GAMM</name>
<evidence type="ECO:0000259" key="1">
    <source>
        <dbReference type="PROSITE" id="PS50404"/>
    </source>
</evidence>
<dbReference type="AlphaFoldDB" id="A0A1I2H8T5"/>
<sequence>MYTLYIANKNYSSWSMRPWVLLHELGIPFDEVMVPFEGNHNWANFRRFAPNGKVPCLHDGDTVVWDSLGIAEYLAERHPGVWPEDPAARAWARCAAAEMHSGFGALREHASMSCGIRVRLFHQPEALKADLARLDELWGEGLQRFGGPFLAGAHFTAVDAFYAPVVYRIQTYDLPVQATSAAYAARLRALPSCRRWYEEALQEPWRDTDHEDHTHLAGEWLEDLRAAG</sequence>
<dbReference type="PANTHER" id="PTHR42673:SF4">
    <property type="entry name" value="MALEYLACETOACETATE ISOMERASE"/>
    <property type="match status" value="1"/>
</dbReference>
<dbReference type="SUPFAM" id="SSF52833">
    <property type="entry name" value="Thioredoxin-like"/>
    <property type="match status" value="1"/>
</dbReference>
<gene>
    <name evidence="2" type="ORF">SAMN02799615_02905</name>
</gene>
<dbReference type="SFLD" id="SFLDG00358">
    <property type="entry name" value="Main_(cytGST)"/>
    <property type="match status" value="1"/>
</dbReference>
<dbReference type="PANTHER" id="PTHR42673">
    <property type="entry name" value="MALEYLACETOACETATE ISOMERASE"/>
    <property type="match status" value="1"/>
</dbReference>
<feature type="domain" description="GST N-terminal" evidence="1">
    <location>
        <begin position="2"/>
        <end position="82"/>
    </location>
</feature>
<dbReference type="Pfam" id="PF13409">
    <property type="entry name" value="GST_N_2"/>
    <property type="match status" value="1"/>
</dbReference>
<protein>
    <submittedName>
        <fullName evidence="2">Glutathione S-transferase</fullName>
    </submittedName>
</protein>
<dbReference type="SUPFAM" id="SSF47616">
    <property type="entry name" value="GST C-terminal domain-like"/>
    <property type="match status" value="1"/>
</dbReference>
<dbReference type="GO" id="GO:0006559">
    <property type="term" value="P:L-phenylalanine catabolic process"/>
    <property type="evidence" value="ECO:0007669"/>
    <property type="project" value="TreeGrafter"/>
</dbReference>
<evidence type="ECO:0000313" key="2">
    <source>
        <dbReference type="EMBL" id="SFF25998.1"/>
    </source>
</evidence>
<dbReference type="EMBL" id="FONH01000011">
    <property type="protein sequence ID" value="SFF25998.1"/>
    <property type="molecule type" value="Genomic_DNA"/>
</dbReference>
<accession>A0A1I2H8T5</accession>
<dbReference type="GO" id="GO:0004364">
    <property type="term" value="F:glutathione transferase activity"/>
    <property type="evidence" value="ECO:0007669"/>
    <property type="project" value="TreeGrafter"/>
</dbReference>
<proteinExistence type="predicted"/>
<dbReference type="InterPro" id="IPR040079">
    <property type="entry name" value="Glutathione_S-Trfase"/>
</dbReference>
<dbReference type="SFLD" id="SFLDS00019">
    <property type="entry name" value="Glutathione_Transferase_(cytos"/>
    <property type="match status" value="1"/>
</dbReference>
<dbReference type="RefSeq" id="WP_026635027.1">
    <property type="nucleotide sequence ID" value="NZ_FONH01000011.1"/>
</dbReference>
<reference evidence="3" key="1">
    <citation type="submission" date="2016-10" db="EMBL/GenBank/DDBJ databases">
        <authorList>
            <person name="Varghese N."/>
            <person name="Submissions S."/>
        </authorList>
    </citation>
    <scope>NUCLEOTIDE SEQUENCE [LARGE SCALE GENOMIC DNA]</scope>
    <source>
        <strain evidence="3">UNC178MFTsu3.1</strain>
    </source>
</reference>
<dbReference type="Gene3D" id="3.40.30.10">
    <property type="entry name" value="Glutaredoxin"/>
    <property type="match status" value="1"/>
</dbReference>
<dbReference type="STRING" id="500610.SAMN02799615_02905"/>
<organism evidence="2 3">
    <name type="scientific">Dyella marensis</name>
    <dbReference type="NCBI Taxonomy" id="500610"/>
    <lineage>
        <taxon>Bacteria</taxon>
        <taxon>Pseudomonadati</taxon>
        <taxon>Pseudomonadota</taxon>
        <taxon>Gammaproteobacteria</taxon>
        <taxon>Lysobacterales</taxon>
        <taxon>Rhodanobacteraceae</taxon>
        <taxon>Dyella</taxon>
    </lineage>
</organism>
<dbReference type="CDD" id="cd03043">
    <property type="entry name" value="GST_N_1"/>
    <property type="match status" value="1"/>
</dbReference>
<dbReference type="InterPro" id="IPR004045">
    <property type="entry name" value="Glutathione_S-Trfase_N"/>
</dbReference>